<reference evidence="2 3" key="1">
    <citation type="journal article" date="2013" name="PLoS Genet.">
        <title>Genomic mechanisms accounting for the adaptation to parasitism in nematode-trapping fungi.</title>
        <authorList>
            <person name="Meerupati T."/>
            <person name="Andersson K.M."/>
            <person name="Friman E."/>
            <person name="Kumar D."/>
            <person name="Tunlid A."/>
            <person name="Ahren D."/>
        </authorList>
    </citation>
    <scope>NUCLEOTIDE SEQUENCE [LARGE SCALE GENOMIC DNA]</scope>
    <source>
        <strain evidence="2 3">CBS 200.50</strain>
    </source>
</reference>
<organism evidence="2 3">
    <name type="scientific">Dactylellina haptotyla (strain CBS 200.50)</name>
    <name type="common">Nematode-trapping fungus</name>
    <name type="synonym">Monacrosporium haptotylum</name>
    <dbReference type="NCBI Taxonomy" id="1284197"/>
    <lineage>
        <taxon>Eukaryota</taxon>
        <taxon>Fungi</taxon>
        <taxon>Dikarya</taxon>
        <taxon>Ascomycota</taxon>
        <taxon>Pezizomycotina</taxon>
        <taxon>Orbiliomycetes</taxon>
        <taxon>Orbiliales</taxon>
        <taxon>Orbiliaceae</taxon>
        <taxon>Dactylellina</taxon>
    </lineage>
</organism>
<evidence type="ECO:0000256" key="1">
    <source>
        <dbReference type="SAM" id="Coils"/>
    </source>
</evidence>
<dbReference type="OMA" id="IAQFHPK"/>
<protein>
    <submittedName>
        <fullName evidence="2">Uncharacterized protein</fullName>
    </submittedName>
</protein>
<dbReference type="eggNOG" id="ENOG502RXW1">
    <property type="taxonomic scope" value="Eukaryota"/>
</dbReference>
<feature type="coiled-coil region" evidence="1">
    <location>
        <begin position="167"/>
        <end position="197"/>
    </location>
</feature>
<dbReference type="HOGENOM" id="CLU_048926_0_0_1"/>
<keyword evidence="1" id="KW-0175">Coiled coil</keyword>
<name>S8AXG7_DACHA</name>
<accession>S8AXG7</accession>
<dbReference type="EMBL" id="AQGS01000006">
    <property type="protein sequence ID" value="EPS45676.1"/>
    <property type="molecule type" value="Genomic_DNA"/>
</dbReference>
<proteinExistence type="predicted"/>
<gene>
    <name evidence="2" type="ORF">H072_331</name>
</gene>
<comment type="caution">
    <text evidence="2">The sequence shown here is derived from an EMBL/GenBank/DDBJ whole genome shotgun (WGS) entry which is preliminary data.</text>
</comment>
<dbReference type="AlphaFoldDB" id="S8AXG7"/>
<evidence type="ECO:0000313" key="3">
    <source>
        <dbReference type="Proteomes" id="UP000015100"/>
    </source>
</evidence>
<evidence type="ECO:0000313" key="2">
    <source>
        <dbReference type="EMBL" id="EPS45676.1"/>
    </source>
</evidence>
<sequence length="332" mass="37464">MSSSMELDSPFSPSVIARLQDLSTASFYHSARINNYPVPTETHLDTVASAEAQHQTSVTQGITTLDELIKKQGDAIKDIRSRLEAMKSQEDATPQKIALANANGLKDGSERYFAELPWLPEEESGLNTLLAVRGVLRIIEERRKGLTDTERRLDDMRKVVRREQAWVSTAQEMEKELKRKIDELEKTDRVNEGEEQRDKRKLAEYEKTRKEMAVTSARLVKELGKFVKDRLGAMLAVEETGGPVVGSELDVRNLRQYLEVESNPTGRRNKAMKTRERGQKRLDEIWGADEEGSSLDPEKRAGEELIELIEASSSFSFILGKRKLTVSTGNAE</sequence>
<reference evidence="3" key="2">
    <citation type="submission" date="2013-04" db="EMBL/GenBank/DDBJ databases">
        <title>Genomic mechanisms accounting for the adaptation to parasitism in nematode-trapping fungi.</title>
        <authorList>
            <person name="Ahren D.G."/>
        </authorList>
    </citation>
    <scope>NUCLEOTIDE SEQUENCE [LARGE SCALE GENOMIC DNA]</scope>
    <source>
        <strain evidence="3">CBS 200.50</strain>
    </source>
</reference>
<dbReference type="OrthoDB" id="9445768at2759"/>
<dbReference type="Proteomes" id="UP000015100">
    <property type="component" value="Unassembled WGS sequence"/>
</dbReference>
<keyword evidence="3" id="KW-1185">Reference proteome</keyword>